<feature type="region of interest" description="Disordered" evidence="1">
    <location>
        <begin position="34"/>
        <end position="70"/>
    </location>
</feature>
<name>A0A329SH81_9STRA</name>
<evidence type="ECO:0000256" key="1">
    <source>
        <dbReference type="SAM" id="MobiDB-lite"/>
    </source>
</evidence>
<organism evidence="3 4">
    <name type="scientific">Phytophthora cactorum</name>
    <dbReference type="NCBI Taxonomy" id="29920"/>
    <lineage>
        <taxon>Eukaryota</taxon>
        <taxon>Sar</taxon>
        <taxon>Stramenopiles</taxon>
        <taxon>Oomycota</taxon>
        <taxon>Peronosporomycetes</taxon>
        <taxon>Peronosporales</taxon>
        <taxon>Peronosporaceae</taxon>
        <taxon>Phytophthora</taxon>
    </lineage>
</organism>
<dbReference type="AlphaFoldDB" id="A0A329SH81"/>
<gene>
    <name evidence="2" type="ORF">JG687_00004347</name>
    <name evidence="3" type="ORF">PC110_g8785</name>
</gene>
<dbReference type="EMBL" id="MJFZ01000185">
    <property type="protein sequence ID" value="RAW34902.1"/>
    <property type="molecule type" value="Genomic_DNA"/>
</dbReference>
<proteinExistence type="predicted"/>
<dbReference type="OrthoDB" id="106209at2759"/>
<evidence type="ECO:0000313" key="3">
    <source>
        <dbReference type="EMBL" id="RAW34902.1"/>
    </source>
</evidence>
<dbReference type="Proteomes" id="UP000251314">
    <property type="component" value="Unassembled WGS sequence"/>
</dbReference>
<dbReference type="Proteomes" id="UP000688947">
    <property type="component" value="Unassembled WGS sequence"/>
</dbReference>
<protein>
    <submittedName>
        <fullName evidence="3">Uncharacterized protein</fullName>
    </submittedName>
</protein>
<comment type="caution">
    <text evidence="3">The sequence shown here is derived from an EMBL/GenBank/DDBJ whole genome shotgun (WGS) entry which is preliminary data.</text>
</comment>
<reference evidence="2" key="2">
    <citation type="submission" date="2021-01" db="EMBL/GenBank/DDBJ databases">
        <title>Phytophthora aleatoria, a newly-described species from Pinus radiata is distinct from Phytophthora cactorum isolates based on comparative genomics.</title>
        <authorList>
            <person name="Mcdougal R."/>
            <person name="Panda P."/>
            <person name="Williams N."/>
            <person name="Studholme D.J."/>
        </authorList>
    </citation>
    <scope>NUCLEOTIDE SEQUENCE</scope>
    <source>
        <strain evidence="2">NZFS 3830</strain>
    </source>
</reference>
<feature type="compositionally biased region" description="Acidic residues" evidence="1">
    <location>
        <begin position="42"/>
        <end position="59"/>
    </location>
</feature>
<dbReference type="EMBL" id="JAENGZ010000147">
    <property type="protein sequence ID" value="KAG6967310.1"/>
    <property type="molecule type" value="Genomic_DNA"/>
</dbReference>
<sequence>MLNWIQVIALSTVSESIVSSAQSFSFRDATISTSTGTVASSDSDDEWSAGNYDDDDSDESLYSAGDESDTADGSIGGANKFMVEATYTNWVGPSLGVSDTACYREAHITKTCPLEFDNHHDLCWAECPLSYPVKCGMECIRQIDDCAGLK</sequence>
<reference evidence="3 4" key="1">
    <citation type="submission" date="2018-01" db="EMBL/GenBank/DDBJ databases">
        <title>Draft genome of the strawberry crown rot pathogen Phytophthora cactorum.</title>
        <authorList>
            <person name="Armitage A.D."/>
            <person name="Lysoe E."/>
            <person name="Nellist C.F."/>
            <person name="Harrison R.J."/>
            <person name="Brurberg M.B."/>
        </authorList>
    </citation>
    <scope>NUCLEOTIDE SEQUENCE [LARGE SCALE GENOMIC DNA]</scope>
    <source>
        <strain evidence="3 4">10300</strain>
    </source>
</reference>
<evidence type="ECO:0000313" key="4">
    <source>
        <dbReference type="Proteomes" id="UP000251314"/>
    </source>
</evidence>
<evidence type="ECO:0000313" key="2">
    <source>
        <dbReference type="EMBL" id="KAG6967310.1"/>
    </source>
</evidence>
<accession>A0A329SH81</accession>
<dbReference type="VEuPathDB" id="FungiDB:PC110_g8785"/>
<keyword evidence="4" id="KW-1185">Reference proteome</keyword>